<evidence type="ECO:0000313" key="3">
    <source>
        <dbReference type="Proteomes" id="UP000028990"/>
    </source>
</evidence>
<evidence type="ECO:0000256" key="1">
    <source>
        <dbReference type="SAM" id="MobiDB-lite"/>
    </source>
</evidence>
<dbReference type="Proteomes" id="UP000028990">
    <property type="component" value="Unassembled WGS sequence"/>
</dbReference>
<keyword evidence="3" id="KW-1185">Reference proteome</keyword>
<dbReference type="EMBL" id="KN122297">
    <property type="protein sequence ID" value="KFO31289.1"/>
    <property type="molecule type" value="Genomic_DNA"/>
</dbReference>
<name>A0A091DGN8_FUKDA</name>
<protein>
    <submittedName>
        <fullName evidence="2">Uncharacterized protein</fullName>
    </submittedName>
</protein>
<feature type="compositionally biased region" description="Polar residues" evidence="1">
    <location>
        <begin position="11"/>
        <end position="20"/>
    </location>
</feature>
<evidence type="ECO:0000313" key="2">
    <source>
        <dbReference type="EMBL" id="KFO31289.1"/>
    </source>
</evidence>
<dbReference type="AlphaFoldDB" id="A0A091DGN8"/>
<feature type="compositionally biased region" description="Basic residues" evidence="1">
    <location>
        <begin position="1"/>
        <end position="10"/>
    </location>
</feature>
<sequence>MITGKVKRKTTLANQTTLRGNHTKDGSRHRSPSRGTRSATQAAPRRHAAPSAPLYYLLHFHQHPALKVSSPLKGDENATFSIHTWNRASPPSVCSVRVSEAVFIIKIILGSSSRGPTCCLAAGSYREVSQGPRIGNGSTSPFISEIPQPQSFSFTITNTEFSLGSSGFEHTMSTYNNTVTTDKHKNTTSAATITMTTTVTTVTITTSTTTNNNTNTINIHHPPLVVDTEGTWSRKLKEAKQ</sequence>
<accession>A0A091DGN8</accession>
<reference evidence="2 3" key="1">
    <citation type="submission" date="2013-11" db="EMBL/GenBank/DDBJ databases">
        <title>The Damaraland mole rat (Fukomys damarensis) genome and evolution of African mole rats.</title>
        <authorList>
            <person name="Gladyshev V.N."/>
            <person name="Fang X."/>
        </authorList>
    </citation>
    <scope>NUCLEOTIDE SEQUENCE [LARGE SCALE GENOMIC DNA]</scope>
    <source>
        <tissue evidence="2">Liver</tissue>
    </source>
</reference>
<feature type="region of interest" description="Disordered" evidence="1">
    <location>
        <begin position="1"/>
        <end position="47"/>
    </location>
</feature>
<proteinExistence type="predicted"/>
<gene>
    <name evidence="2" type="ORF">H920_07285</name>
</gene>
<organism evidence="2 3">
    <name type="scientific">Fukomys damarensis</name>
    <name type="common">Damaraland mole rat</name>
    <name type="synonym">Cryptomys damarensis</name>
    <dbReference type="NCBI Taxonomy" id="885580"/>
    <lineage>
        <taxon>Eukaryota</taxon>
        <taxon>Metazoa</taxon>
        <taxon>Chordata</taxon>
        <taxon>Craniata</taxon>
        <taxon>Vertebrata</taxon>
        <taxon>Euteleostomi</taxon>
        <taxon>Mammalia</taxon>
        <taxon>Eutheria</taxon>
        <taxon>Euarchontoglires</taxon>
        <taxon>Glires</taxon>
        <taxon>Rodentia</taxon>
        <taxon>Hystricomorpha</taxon>
        <taxon>Bathyergidae</taxon>
        <taxon>Fukomys</taxon>
    </lineage>
</organism>